<sequence>MKKILAIISFGLLLAAPAFAAESGYPNANSCGIGSFVLVRRDIQQTRHLPPMFVYFDNDGDDTAIDGKKGEGRSDTFYMVRHQACIDAMQSR</sequence>
<dbReference type="EMBL" id="MHKN01000042">
    <property type="protein sequence ID" value="OGY91448.1"/>
    <property type="molecule type" value="Genomic_DNA"/>
</dbReference>
<protein>
    <submittedName>
        <fullName evidence="2">Uncharacterized protein</fullName>
    </submittedName>
</protein>
<evidence type="ECO:0000313" key="2">
    <source>
        <dbReference type="EMBL" id="OGY91448.1"/>
    </source>
</evidence>
<keyword evidence="1" id="KW-0732">Signal</keyword>
<dbReference type="Proteomes" id="UP000177349">
    <property type="component" value="Unassembled WGS sequence"/>
</dbReference>
<evidence type="ECO:0000256" key="1">
    <source>
        <dbReference type="SAM" id="SignalP"/>
    </source>
</evidence>
<feature type="chain" id="PRO_5009582123" evidence="1">
    <location>
        <begin position="21"/>
        <end position="92"/>
    </location>
</feature>
<dbReference type="AlphaFoldDB" id="A0A1G2BQU7"/>
<reference evidence="2 3" key="1">
    <citation type="journal article" date="2016" name="Nat. Commun.">
        <title>Thousands of microbial genomes shed light on interconnected biogeochemical processes in an aquifer system.</title>
        <authorList>
            <person name="Anantharaman K."/>
            <person name="Brown C.T."/>
            <person name="Hug L.A."/>
            <person name="Sharon I."/>
            <person name="Castelle C.J."/>
            <person name="Probst A.J."/>
            <person name="Thomas B.C."/>
            <person name="Singh A."/>
            <person name="Wilkins M.J."/>
            <person name="Karaoz U."/>
            <person name="Brodie E.L."/>
            <person name="Williams K.H."/>
            <person name="Hubbard S.S."/>
            <person name="Banfield J.F."/>
        </authorList>
    </citation>
    <scope>NUCLEOTIDE SEQUENCE [LARGE SCALE GENOMIC DNA]</scope>
</reference>
<proteinExistence type="predicted"/>
<gene>
    <name evidence="2" type="ORF">A3B31_02055</name>
</gene>
<comment type="caution">
    <text evidence="2">The sequence shown here is derived from an EMBL/GenBank/DDBJ whole genome shotgun (WGS) entry which is preliminary data.</text>
</comment>
<evidence type="ECO:0000313" key="3">
    <source>
        <dbReference type="Proteomes" id="UP000177349"/>
    </source>
</evidence>
<feature type="signal peptide" evidence="1">
    <location>
        <begin position="1"/>
        <end position="20"/>
    </location>
</feature>
<name>A0A1G2BQU7_9BACT</name>
<accession>A0A1G2BQU7</accession>
<organism evidence="2 3">
    <name type="scientific">Candidatus Komeilibacteria bacterium RIFCSPLOWO2_01_FULL_53_11</name>
    <dbReference type="NCBI Taxonomy" id="1798552"/>
    <lineage>
        <taxon>Bacteria</taxon>
        <taxon>Candidatus Komeiliibacteriota</taxon>
    </lineage>
</organism>